<sequence>MSINCSAISLVLLIILVNGYISGINGGVVDCGSVECKDTYIKINQGQNDGSLLVNGDIINTCPVPITDLRVDCGSFIRSGVPVPNVFSPLVGNECVVNNGNPIGVDDITFQYSNPEIFPVTVTSFKCLSPST</sequence>
<protein>
    <submittedName>
        <fullName evidence="3">Uncharacterized protein</fullName>
    </submittedName>
</protein>
<dbReference type="PANTHER" id="PTHR33184:SF78">
    <property type="entry name" value="GNK2-HOMOLOGOUS DOMAIN-CONTAINING PROTEIN"/>
    <property type="match status" value="1"/>
</dbReference>
<gene>
    <name evidence="3" type="ORF">PIB30_091541</name>
</gene>
<keyword evidence="4" id="KW-1185">Reference proteome</keyword>
<keyword evidence="1 2" id="KW-0732">Signal</keyword>
<evidence type="ECO:0000256" key="1">
    <source>
        <dbReference type="ARBA" id="ARBA00022729"/>
    </source>
</evidence>
<dbReference type="PANTHER" id="PTHR33184">
    <property type="entry name" value="PROTEIN TAPETUM DETERMINANT 1-LIKE-RELATED"/>
    <property type="match status" value="1"/>
</dbReference>
<dbReference type="InterPro" id="IPR040361">
    <property type="entry name" value="TPD1"/>
</dbReference>
<feature type="signal peptide" evidence="2">
    <location>
        <begin position="1"/>
        <end position="26"/>
    </location>
</feature>
<reference evidence="3 4" key="1">
    <citation type="journal article" date="2023" name="Plants (Basel)">
        <title>Bridging the Gap: Combining Genomics and Transcriptomics Approaches to Understand Stylosanthes scabra, an Orphan Legume from the Brazilian Caatinga.</title>
        <authorList>
            <person name="Ferreira-Neto J.R.C."/>
            <person name="da Silva M.D."/>
            <person name="Binneck E."/>
            <person name="de Melo N.F."/>
            <person name="da Silva R.H."/>
            <person name="de Melo A.L.T.M."/>
            <person name="Pandolfi V."/>
            <person name="Bustamante F.O."/>
            <person name="Brasileiro-Vidal A.C."/>
            <person name="Benko-Iseppon A.M."/>
        </authorList>
    </citation>
    <scope>NUCLEOTIDE SEQUENCE [LARGE SCALE GENOMIC DNA]</scope>
    <source>
        <tissue evidence="3">Leaves</tissue>
    </source>
</reference>
<name>A0ABU6ZT82_9FABA</name>
<dbReference type="Proteomes" id="UP001341840">
    <property type="component" value="Unassembled WGS sequence"/>
</dbReference>
<dbReference type="EMBL" id="JASCZI010273693">
    <property type="protein sequence ID" value="MED6225215.1"/>
    <property type="molecule type" value="Genomic_DNA"/>
</dbReference>
<feature type="chain" id="PRO_5046905947" evidence="2">
    <location>
        <begin position="27"/>
        <end position="132"/>
    </location>
</feature>
<dbReference type="Pfam" id="PF24068">
    <property type="entry name" value="TPD1_C"/>
    <property type="match status" value="1"/>
</dbReference>
<accession>A0ABU6ZT82</accession>
<evidence type="ECO:0000313" key="4">
    <source>
        <dbReference type="Proteomes" id="UP001341840"/>
    </source>
</evidence>
<organism evidence="3 4">
    <name type="scientific">Stylosanthes scabra</name>
    <dbReference type="NCBI Taxonomy" id="79078"/>
    <lineage>
        <taxon>Eukaryota</taxon>
        <taxon>Viridiplantae</taxon>
        <taxon>Streptophyta</taxon>
        <taxon>Embryophyta</taxon>
        <taxon>Tracheophyta</taxon>
        <taxon>Spermatophyta</taxon>
        <taxon>Magnoliopsida</taxon>
        <taxon>eudicotyledons</taxon>
        <taxon>Gunneridae</taxon>
        <taxon>Pentapetalae</taxon>
        <taxon>rosids</taxon>
        <taxon>fabids</taxon>
        <taxon>Fabales</taxon>
        <taxon>Fabaceae</taxon>
        <taxon>Papilionoideae</taxon>
        <taxon>50 kb inversion clade</taxon>
        <taxon>dalbergioids sensu lato</taxon>
        <taxon>Dalbergieae</taxon>
        <taxon>Pterocarpus clade</taxon>
        <taxon>Stylosanthes</taxon>
    </lineage>
</organism>
<proteinExistence type="predicted"/>
<comment type="caution">
    <text evidence="3">The sequence shown here is derived from an EMBL/GenBank/DDBJ whole genome shotgun (WGS) entry which is preliminary data.</text>
</comment>
<evidence type="ECO:0000256" key="2">
    <source>
        <dbReference type="SAM" id="SignalP"/>
    </source>
</evidence>
<evidence type="ECO:0000313" key="3">
    <source>
        <dbReference type="EMBL" id="MED6225215.1"/>
    </source>
</evidence>